<gene>
    <name evidence="1" type="ORF">J2S20_002130</name>
</gene>
<sequence>MSNVTYDLDNMTITVEGLDTVSRALGNLKSKTPAAAKVAINATARQARKVMIMKAKARYAVNAAGQKHLKDLVQRKKATNRSLFAELHIASLRNDLGYFKYSPKSIYTGTNVRNAPDVVKAKVLKASGMKPLTGGHGKSKGFLLEFSNGHVGMVQRVINSHVEHPKTRKGFPRWRNSMGKIEKLETMGSPSAAAMHHTIWPEAQPEVSEFLEMRLAAQVEKVLARAARRHG</sequence>
<name>A0AAE3VCF1_9FIRM</name>
<evidence type="ECO:0000313" key="1">
    <source>
        <dbReference type="EMBL" id="MDQ0153410.1"/>
    </source>
</evidence>
<evidence type="ECO:0000313" key="2">
    <source>
        <dbReference type="Proteomes" id="UP001241537"/>
    </source>
</evidence>
<comment type="caution">
    <text evidence="1">The sequence shown here is derived from an EMBL/GenBank/DDBJ whole genome shotgun (WGS) entry which is preliminary data.</text>
</comment>
<dbReference type="EMBL" id="JAUSTO010000019">
    <property type="protein sequence ID" value="MDQ0153410.1"/>
    <property type="molecule type" value="Genomic_DNA"/>
</dbReference>
<dbReference type="AlphaFoldDB" id="A0AAE3VCF1"/>
<keyword evidence="2" id="KW-1185">Reference proteome</keyword>
<protein>
    <recommendedName>
        <fullName evidence="3">Prophage minor tail protein Z (GPZ)</fullName>
    </recommendedName>
</protein>
<dbReference type="RefSeq" id="WP_307255363.1">
    <property type="nucleotide sequence ID" value="NZ_JAUSTO010000019.1"/>
</dbReference>
<reference evidence="1" key="1">
    <citation type="submission" date="2023-07" db="EMBL/GenBank/DDBJ databases">
        <title>Genomic Encyclopedia of Type Strains, Phase IV (KMG-IV): sequencing the most valuable type-strain genomes for metagenomic binning, comparative biology and taxonomic classification.</title>
        <authorList>
            <person name="Goeker M."/>
        </authorList>
    </citation>
    <scope>NUCLEOTIDE SEQUENCE</scope>
    <source>
        <strain evidence="1">DSM 19659</strain>
    </source>
</reference>
<evidence type="ECO:0008006" key="3">
    <source>
        <dbReference type="Google" id="ProtNLM"/>
    </source>
</evidence>
<proteinExistence type="predicted"/>
<accession>A0AAE3VCF1</accession>
<dbReference type="Proteomes" id="UP001241537">
    <property type="component" value="Unassembled WGS sequence"/>
</dbReference>
<organism evidence="1 2">
    <name type="scientific">Moryella indoligenes</name>
    <dbReference type="NCBI Taxonomy" id="371674"/>
    <lineage>
        <taxon>Bacteria</taxon>
        <taxon>Bacillati</taxon>
        <taxon>Bacillota</taxon>
        <taxon>Clostridia</taxon>
        <taxon>Lachnospirales</taxon>
        <taxon>Lachnospiraceae</taxon>
        <taxon>Moryella</taxon>
    </lineage>
</organism>